<name>A0ABV2APC0_9EUKA</name>
<organism evidence="1 2">
    <name type="scientific">Bonamia ostreae</name>
    <dbReference type="NCBI Taxonomy" id="126728"/>
    <lineage>
        <taxon>Eukaryota</taxon>
        <taxon>Sar</taxon>
        <taxon>Rhizaria</taxon>
        <taxon>Endomyxa</taxon>
        <taxon>Ascetosporea</taxon>
        <taxon>Haplosporida</taxon>
        <taxon>Bonamia</taxon>
    </lineage>
</organism>
<evidence type="ECO:0000313" key="1">
    <source>
        <dbReference type="EMBL" id="MES1921527.1"/>
    </source>
</evidence>
<sequence length="346" mass="40485">MKSKDAEMSMASAKILVEYVKFSPDIDIVKFYENLLKQNMSIKSALLFLENCLNFLDEKSDLIKSDLITLFWKFNEIDFKANFSAQLYDFVDFVLILIKNCNNDKTLFFKILNCFQFNGNGSTVSETKNYRILLCAIIKLFIVISAKCPNENYSEFYKLFLFQSNKLENKNINFGLFCENSRCEFYNVLYVTAVIKAIFLHKNRRKWLRIAESHLSESFGSQFDIAKILMGDDKMLSTSMREISRITVAEFKGGFRMSPLNPFKIYIRFFELGGIGCFLDLLMEQTLFLEAVLLILRLRKSSNLIEDFSEFKDFDYVCDNLREKLLKVRKGFPYSIEILLERLKST</sequence>
<dbReference type="EMBL" id="JBDODL010001444">
    <property type="protein sequence ID" value="MES1921527.1"/>
    <property type="molecule type" value="Genomic_DNA"/>
</dbReference>
<evidence type="ECO:0000313" key="2">
    <source>
        <dbReference type="Proteomes" id="UP001439008"/>
    </source>
</evidence>
<dbReference type="Proteomes" id="UP001439008">
    <property type="component" value="Unassembled WGS sequence"/>
</dbReference>
<comment type="caution">
    <text evidence="1">The sequence shown here is derived from an EMBL/GenBank/DDBJ whole genome shotgun (WGS) entry which is preliminary data.</text>
</comment>
<protein>
    <submittedName>
        <fullName evidence="1">Uncharacterized protein</fullName>
    </submittedName>
</protein>
<proteinExistence type="predicted"/>
<keyword evidence="2" id="KW-1185">Reference proteome</keyword>
<gene>
    <name evidence="1" type="ORF">MHBO_003054</name>
</gene>
<reference evidence="1 2" key="1">
    <citation type="journal article" date="2024" name="BMC Biol.">
        <title>Comparative genomics of Ascetosporea gives new insight into the evolutionary basis for animal parasitism in Rhizaria.</title>
        <authorList>
            <person name="Hiltunen Thoren M."/>
            <person name="Onut-Brannstrom I."/>
            <person name="Alfjorden A."/>
            <person name="Peckova H."/>
            <person name="Swords F."/>
            <person name="Hooper C."/>
            <person name="Holzer A.S."/>
            <person name="Bass D."/>
            <person name="Burki F."/>
        </authorList>
    </citation>
    <scope>NUCLEOTIDE SEQUENCE [LARGE SCALE GENOMIC DNA]</scope>
    <source>
        <strain evidence="1">20-A016</strain>
    </source>
</reference>
<accession>A0ABV2APC0</accession>